<organism evidence="2">
    <name type="scientific">Mycobacteroides abscessus subsp. massiliense</name>
    <dbReference type="NCBI Taxonomy" id="1962118"/>
    <lineage>
        <taxon>Bacteria</taxon>
        <taxon>Bacillati</taxon>
        <taxon>Actinomycetota</taxon>
        <taxon>Actinomycetes</taxon>
        <taxon>Mycobacteriales</taxon>
        <taxon>Mycobacteriaceae</taxon>
        <taxon>Mycobacteroides</taxon>
        <taxon>Mycobacteroides abscessus</taxon>
    </lineage>
</organism>
<keyword evidence="2" id="KW-0614">Plasmid</keyword>
<evidence type="ECO:0000313" key="2">
    <source>
        <dbReference type="EMBL" id="QCO28933.1"/>
    </source>
</evidence>
<accession>A0A4D8RPS9</accession>
<name>A0A4D8RPS9_9MYCO</name>
<reference evidence="2" key="1">
    <citation type="submission" date="2017-06" db="EMBL/GenBank/DDBJ databases">
        <title>Antibiotic Resistance Genes in Clinically Isolated Mycobacterium abscessus strains.</title>
        <authorList>
            <person name="Carvalho N.F.G."/>
            <person name="Chimara E."/>
            <person name="Leao S.L.P.C."/>
            <person name="Costa S.F."/>
            <person name="Souza M."/>
            <person name="Morais C."/>
            <person name="Amgarten D.E."/>
            <person name="Setubal J.C."/>
        </authorList>
    </citation>
    <scope>NUCLEOTIDE SEQUENCE</scope>
    <source>
        <strain evidence="2">381</strain>
        <plasmid evidence="2">unnamed</plasmid>
    </source>
</reference>
<sequence length="224" mass="24818">MPEGGRFSGESAPDRYHHYWGGKDACDKLIAGMRTLGIEVDCFHSGQPAGLLGDSPRSGVQVVIKGEDAAGLAQSFSSPVGNWFHQELESTNGFQMSFDTEMWEEWEQPNGYAYAAVSDERYFFAGDLPRALAVQIAEVLTGKRYLPIPVLLGCFDNDLDDYITGPDGEIELLPVYLVPEFVLPEVSPERLTPPPVRTSANLKRRTVPTRAQRKKRTASRLGIR</sequence>
<protein>
    <submittedName>
        <fullName evidence="2">Uncharacterized protein</fullName>
    </submittedName>
</protein>
<evidence type="ECO:0000256" key="1">
    <source>
        <dbReference type="SAM" id="MobiDB-lite"/>
    </source>
</evidence>
<feature type="region of interest" description="Disordered" evidence="1">
    <location>
        <begin position="189"/>
        <end position="224"/>
    </location>
</feature>
<geneLocation type="plasmid" evidence="2">
    <name>unnamed</name>
</geneLocation>
<gene>
    <name evidence="2" type="ORF">CFE69_23595</name>
</gene>
<dbReference type="AlphaFoldDB" id="A0A4D8RPS9"/>
<dbReference type="EMBL" id="CP022232">
    <property type="protein sequence ID" value="QCO28933.1"/>
    <property type="molecule type" value="Genomic_DNA"/>
</dbReference>
<proteinExistence type="predicted"/>
<feature type="compositionally biased region" description="Basic residues" evidence="1">
    <location>
        <begin position="202"/>
        <end position="224"/>
    </location>
</feature>